<dbReference type="AlphaFoldDB" id="T1AL53"/>
<sequence length="138" mass="15877">MVDPRDSRAQDRLVSIQTGGLWLCLRCHLCTEACPKDVRPSERIRDLKEMAIEAQGATEHGSKHAVGFLRNIRETGTLNEFKLVRQTYSPVEMLGQVGQGIRMWRKKPEMMKKPTKVAGWEDVEKIYRALEDEPEDPR</sequence>
<dbReference type="InterPro" id="IPR017896">
    <property type="entry name" value="4Fe4S_Fe-S-bd"/>
</dbReference>
<dbReference type="PROSITE" id="PS51379">
    <property type="entry name" value="4FE4S_FER_2"/>
    <property type="match status" value="1"/>
</dbReference>
<organism evidence="2">
    <name type="scientific">mine drainage metagenome</name>
    <dbReference type="NCBI Taxonomy" id="410659"/>
    <lineage>
        <taxon>unclassified sequences</taxon>
        <taxon>metagenomes</taxon>
        <taxon>ecological metagenomes</taxon>
    </lineage>
</organism>
<comment type="caution">
    <text evidence="2">The sequence shown here is derived from an EMBL/GenBank/DDBJ whole genome shotgun (WGS) entry which is preliminary data.</text>
</comment>
<protein>
    <submittedName>
        <fullName evidence="2">Succinate dehydrogenase and fumarate reductase iron-sulfur protein</fullName>
    </submittedName>
</protein>
<gene>
    <name evidence="2" type="ORF">B1B_14526</name>
</gene>
<reference evidence="2" key="2">
    <citation type="journal article" date="2014" name="ISME J.">
        <title>Microbial stratification in low pH oxic and suboxic macroscopic growths along an acid mine drainage.</title>
        <authorList>
            <person name="Mendez-Garcia C."/>
            <person name="Mesa V."/>
            <person name="Sprenger R.R."/>
            <person name="Richter M."/>
            <person name="Diez M.S."/>
            <person name="Solano J."/>
            <person name="Bargiela R."/>
            <person name="Golyshina O.V."/>
            <person name="Manteca A."/>
            <person name="Ramos J.L."/>
            <person name="Gallego J.R."/>
            <person name="Llorente I."/>
            <person name="Martins Dos Santos V.A."/>
            <person name="Jensen O.N."/>
            <person name="Pelaez A.I."/>
            <person name="Sanchez J."/>
            <person name="Ferrer M."/>
        </authorList>
    </citation>
    <scope>NUCLEOTIDE SEQUENCE</scope>
</reference>
<dbReference type="SUPFAM" id="SSF46548">
    <property type="entry name" value="alpha-helical ferredoxin"/>
    <property type="match status" value="1"/>
</dbReference>
<dbReference type="Gene3D" id="1.10.1060.10">
    <property type="entry name" value="Alpha-helical ferredoxin"/>
    <property type="match status" value="1"/>
</dbReference>
<evidence type="ECO:0000259" key="1">
    <source>
        <dbReference type="PROSITE" id="PS51379"/>
    </source>
</evidence>
<dbReference type="InterPro" id="IPR009051">
    <property type="entry name" value="Helical_ferredxn"/>
</dbReference>
<dbReference type="EMBL" id="AUZY01009629">
    <property type="protein sequence ID" value="EQD41479.1"/>
    <property type="molecule type" value="Genomic_DNA"/>
</dbReference>
<dbReference type="PROSITE" id="PS00198">
    <property type="entry name" value="4FE4S_FER_1"/>
    <property type="match status" value="1"/>
</dbReference>
<name>T1AL53_9ZZZZ</name>
<feature type="domain" description="4Fe-4S ferredoxin-type" evidence="1">
    <location>
        <begin position="12"/>
        <end position="44"/>
    </location>
</feature>
<accession>T1AL53</accession>
<proteinExistence type="predicted"/>
<reference evidence="2" key="1">
    <citation type="submission" date="2013-08" db="EMBL/GenBank/DDBJ databases">
        <authorList>
            <person name="Mendez C."/>
            <person name="Richter M."/>
            <person name="Ferrer M."/>
            <person name="Sanchez J."/>
        </authorList>
    </citation>
    <scope>NUCLEOTIDE SEQUENCE</scope>
</reference>
<evidence type="ECO:0000313" key="2">
    <source>
        <dbReference type="EMBL" id="EQD41479.1"/>
    </source>
</evidence>
<dbReference type="InterPro" id="IPR017900">
    <property type="entry name" value="4Fe4S_Fe_S_CS"/>
</dbReference>
<dbReference type="GO" id="GO:0051536">
    <property type="term" value="F:iron-sulfur cluster binding"/>
    <property type="evidence" value="ECO:0007669"/>
    <property type="project" value="InterPro"/>
</dbReference>